<organism evidence="1 2">
    <name type="scientific">Corchorus olitorius</name>
    <dbReference type="NCBI Taxonomy" id="93759"/>
    <lineage>
        <taxon>Eukaryota</taxon>
        <taxon>Viridiplantae</taxon>
        <taxon>Streptophyta</taxon>
        <taxon>Embryophyta</taxon>
        <taxon>Tracheophyta</taxon>
        <taxon>Spermatophyta</taxon>
        <taxon>Magnoliopsida</taxon>
        <taxon>eudicotyledons</taxon>
        <taxon>Gunneridae</taxon>
        <taxon>Pentapetalae</taxon>
        <taxon>rosids</taxon>
        <taxon>malvids</taxon>
        <taxon>Malvales</taxon>
        <taxon>Malvaceae</taxon>
        <taxon>Grewioideae</taxon>
        <taxon>Apeibeae</taxon>
        <taxon>Corchorus</taxon>
    </lineage>
</organism>
<dbReference type="AlphaFoldDB" id="A0A1R3KHL5"/>
<name>A0A1R3KHL5_9ROSI</name>
<keyword evidence="2" id="KW-1185">Reference proteome</keyword>
<sequence>MTRLLNNEYNGPSRLNYLRFAVKTLTTHAKQRVRPTALGLWAQALAAF</sequence>
<dbReference type="EMBL" id="AWUE01013554">
    <property type="protein sequence ID" value="OMP06593.1"/>
    <property type="molecule type" value="Genomic_DNA"/>
</dbReference>
<gene>
    <name evidence="1" type="ORF">COLO4_08030</name>
</gene>
<evidence type="ECO:0000313" key="1">
    <source>
        <dbReference type="EMBL" id="OMP06593.1"/>
    </source>
</evidence>
<protein>
    <submittedName>
        <fullName evidence="1">Uncharacterized protein</fullName>
    </submittedName>
</protein>
<accession>A0A1R3KHL5</accession>
<proteinExistence type="predicted"/>
<dbReference type="Proteomes" id="UP000187203">
    <property type="component" value="Unassembled WGS sequence"/>
</dbReference>
<evidence type="ECO:0000313" key="2">
    <source>
        <dbReference type="Proteomes" id="UP000187203"/>
    </source>
</evidence>
<dbReference type="OrthoDB" id="10477985at2759"/>
<reference evidence="2" key="1">
    <citation type="submission" date="2013-09" db="EMBL/GenBank/DDBJ databases">
        <title>Corchorus olitorius genome sequencing.</title>
        <authorList>
            <person name="Alam M."/>
            <person name="Haque M.S."/>
            <person name="Islam M.S."/>
            <person name="Emdad E.M."/>
            <person name="Islam M.M."/>
            <person name="Ahmed B."/>
            <person name="Halim A."/>
            <person name="Hossen Q.M.M."/>
            <person name="Hossain M.Z."/>
            <person name="Ahmed R."/>
            <person name="Khan M.M."/>
            <person name="Islam R."/>
            <person name="Rashid M.M."/>
            <person name="Khan S.A."/>
            <person name="Rahman M.S."/>
            <person name="Alam M."/>
            <person name="Yahiya A.S."/>
            <person name="Khan M.S."/>
            <person name="Azam M.S."/>
            <person name="Haque T."/>
            <person name="Lashkar M.Z.H."/>
            <person name="Akhand A.I."/>
            <person name="Morshed G."/>
            <person name="Roy S."/>
            <person name="Uddin K.S."/>
            <person name="Rabeya T."/>
            <person name="Hossain A.S."/>
            <person name="Chowdhury A."/>
            <person name="Snigdha A.R."/>
            <person name="Mortoza M.S."/>
            <person name="Matin S.A."/>
            <person name="Hoque S.M.E."/>
            <person name="Islam M.K."/>
            <person name="Roy D.K."/>
            <person name="Haider R."/>
            <person name="Moosa M.M."/>
            <person name="Elias S.M."/>
            <person name="Hasan A.M."/>
            <person name="Jahan S."/>
            <person name="Shafiuddin M."/>
            <person name="Mahmood N."/>
            <person name="Shommy N.S."/>
        </authorList>
    </citation>
    <scope>NUCLEOTIDE SEQUENCE [LARGE SCALE GENOMIC DNA]</scope>
    <source>
        <strain evidence="2">cv. O-4</strain>
    </source>
</reference>
<comment type="caution">
    <text evidence="1">The sequence shown here is derived from an EMBL/GenBank/DDBJ whole genome shotgun (WGS) entry which is preliminary data.</text>
</comment>